<gene>
    <name evidence="1" type="ORF">CLIB1444_04S09362</name>
</gene>
<evidence type="ECO:0000313" key="2">
    <source>
        <dbReference type="Proteomes" id="UP001152531"/>
    </source>
</evidence>
<proteinExistence type="predicted"/>
<accession>A0ACA9Y7K4</accession>
<dbReference type="EMBL" id="CALSDN010000004">
    <property type="protein sequence ID" value="CAH6720851.1"/>
    <property type="molecule type" value="Genomic_DNA"/>
</dbReference>
<organism evidence="1 2">
    <name type="scientific">[Candida] jaroonii</name>
    <dbReference type="NCBI Taxonomy" id="467808"/>
    <lineage>
        <taxon>Eukaryota</taxon>
        <taxon>Fungi</taxon>
        <taxon>Dikarya</taxon>
        <taxon>Ascomycota</taxon>
        <taxon>Saccharomycotina</taxon>
        <taxon>Pichiomycetes</taxon>
        <taxon>Debaryomycetaceae</taxon>
        <taxon>Yamadazyma</taxon>
    </lineage>
</organism>
<comment type="caution">
    <text evidence="1">The sequence shown here is derived from an EMBL/GenBank/DDBJ whole genome shotgun (WGS) entry which is preliminary data.</text>
</comment>
<dbReference type="Proteomes" id="UP001152531">
    <property type="component" value="Unassembled WGS sequence"/>
</dbReference>
<name>A0ACA9Y7K4_9ASCO</name>
<reference evidence="1" key="1">
    <citation type="submission" date="2022-06" db="EMBL/GenBank/DDBJ databases">
        <authorList>
            <person name="Legras J.-L."/>
            <person name="Devillers H."/>
            <person name="Grondin C."/>
        </authorList>
    </citation>
    <scope>NUCLEOTIDE SEQUENCE</scope>
    <source>
        <strain evidence="1">CLIB 1444</strain>
    </source>
</reference>
<sequence>MSLLNPDARDRFDAYGYPEHNGMYLDQLGVMAVKWRFESVPGFFHQSDETTDDMEFRYVKEDFGVKGSWKEVMERLASVRSSSSSSLPSSSPSTDQTKYKLLFLARHGEGYHNVANAKYRDQWASKYRFIGTDGVITWGPDAKLTDLGKAQAGENNLFLKQQVAKGMPIPTKFIVSPLSRSIETMVLEWDGIDIPRPIVNEKVRETIGINICHQRATKTELTNFPIDFPPDFPEQDEIFHGFTSREEYYQQFLRINDFLQELFEEDDEVVSITCHAGSIRAFLTVIGHRGFTIPTGGMIPVVVKASASTRSQ</sequence>
<keyword evidence="2" id="KW-1185">Reference proteome</keyword>
<protein>
    <submittedName>
        <fullName evidence="1">Probable phosphoglycerate mutase Pmu1p</fullName>
    </submittedName>
</protein>
<evidence type="ECO:0000313" key="1">
    <source>
        <dbReference type="EMBL" id="CAH6720851.1"/>
    </source>
</evidence>